<gene>
    <name evidence="6" type="ORF">ACFODK_10615</name>
</gene>
<dbReference type="PANTHER" id="PTHR30579">
    <property type="entry name" value="TRANSCRIPTIONAL REGULATOR"/>
    <property type="match status" value="1"/>
</dbReference>
<dbReference type="Pfam" id="PF00126">
    <property type="entry name" value="HTH_1"/>
    <property type="match status" value="1"/>
</dbReference>
<name>A0ABV7EHL1_9SPHN</name>
<evidence type="ECO:0000313" key="6">
    <source>
        <dbReference type="EMBL" id="MFC3101339.1"/>
    </source>
</evidence>
<keyword evidence="7" id="KW-1185">Reference proteome</keyword>
<accession>A0ABV7EHL1</accession>
<dbReference type="PANTHER" id="PTHR30579:SF7">
    <property type="entry name" value="HTH-TYPE TRANSCRIPTIONAL REGULATOR LRHA-RELATED"/>
    <property type="match status" value="1"/>
</dbReference>
<dbReference type="PRINTS" id="PR00039">
    <property type="entry name" value="HTHLYSR"/>
</dbReference>
<dbReference type="Gene3D" id="3.40.190.10">
    <property type="entry name" value="Periplasmic binding protein-like II"/>
    <property type="match status" value="2"/>
</dbReference>
<keyword evidence="2" id="KW-0805">Transcription regulation</keyword>
<protein>
    <submittedName>
        <fullName evidence="6">LysR family transcriptional regulator</fullName>
    </submittedName>
</protein>
<evidence type="ECO:0000256" key="1">
    <source>
        <dbReference type="ARBA" id="ARBA00009437"/>
    </source>
</evidence>
<dbReference type="InterPro" id="IPR000847">
    <property type="entry name" value="LysR_HTH_N"/>
</dbReference>
<dbReference type="InterPro" id="IPR005119">
    <property type="entry name" value="LysR_subst-bd"/>
</dbReference>
<proteinExistence type="inferred from homology"/>
<feature type="domain" description="HTH lysR-type" evidence="5">
    <location>
        <begin position="5"/>
        <end position="62"/>
    </location>
</feature>
<keyword evidence="4" id="KW-0804">Transcription</keyword>
<dbReference type="InterPro" id="IPR036388">
    <property type="entry name" value="WH-like_DNA-bd_sf"/>
</dbReference>
<dbReference type="Pfam" id="PF03466">
    <property type="entry name" value="LysR_substrate"/>
    <property type="match status" value="1"/>
</dbReference>
<evidence type="ECO:0000256" key="3">
    <source>
        <dbReference type="ARBA" id="ARBA00023125"/>
    </source>
</evidence>
<sequence length="290" mass="31102">MQDNLDPACLRAFLTVAETGSFTVAARRLLRGQSAVSLQVQRLEEQVGLRLLDRSPRRVMLTPAGERLLEPARRLLALNDALLAEVRQPGLSGPVRLGVPEDFATTHLPGILAHFVRQHPRVSLEVTCELTLPLMDRFAAGAFDLVLVKHGDTAPIEGETILRERLVWAGAPTHTGALDPARTVALVCSPRPCVLREIATRALDAAGLDWRVAYSCGSLAGNLAAVRAGLGIAPLPLEMVPDDLAVLTDAGLPQLPEIATVLLSSPTLAPAAEELRDVLRGARLPSLRPR</sequence>
<reference evidence="7" key="1">
    <citation type="journal article" date="2019" name="Int. J. Syst. Evol. Microbiol.">
        <title>The Global Catalogue of Microorganisms (GCM) 10K type strain sequencing project: providing services to taxonomists for standard genome sequencing and annotation.</title>
        <authorList>
            <consortium name="The Broad Institute Genomics Platform"/>
            <consortium name="The Broad Institute Genome Sequencing Center for Infectious Disease"/>
            <person name="Wu L."/>
            <person name="Ma J."/>
        </authorList>
    </citation>
    <scope>NUCLEOTIDE SEQUENCE [LARGE SCALE GENOMIC DNA]</scope>
    <source>
        <strain evidence="7">KCTC 52606</strain>
    </source>
</reference>
<dbReference type="InterPro" id="IPR036390">
    <property type="entry name" value="WH_DNA-bd_sf"/>
</dbReference>
<evidence type="ECO:0000256" key="2">
    <source>
        <dbReference type="ARBA" id="ARBA00023015"/>
    </source>
</evidence>
<dbReference type="RefSeq" id="WP_336919349.1">
    <property type="nucleotide sequence ID" value="NZ_JBANRN010000009.1"/>
</dbReference>
<evidence type="ECO:0000256" key="4">
    <source>
        <dbReference type="ARBA" id="ARBA00023163"/>
    </source>
</evidence>
<dbReference type="InterPro" id="IPR050176">
    <property type="entry name" value="LTTR"/>
</dbReference>
<keyword evidence="3" id="KW-0238">DNA-binding</keyword>
<dbReference type="PROSITE" id="PS50931">
    <property type="entry name" value="HTH_LYSR"/>
    <property type="match status" value="1"/>
</dbReference>
<organism evidence="6 7">
    <name type="scientific">Alteraurantiacibacter lauratis</name>
    <dbReference type="NCBI Taxonomy" id="2054627"/>
    <lineage>
        <taxon>Bacteria</taxon>
        <taxon>Pseudomonadati</taxon>
        <taxon>Pseudomonadota</taxon>
        <taxon>Alphaproteobacteria</taxon>
        <taxon>Sphingomonadales</taxon>
        <taxon>Erythrobacteraceae</taxon>
        <taxon>Alteraurantiacibacter</taxon>
    </lineage>
</organism>
<evidence type="ECO:0000313" key="7">
    <source>
        <dbReference type="Proteomes" id="UP001595378"/>
    </source>
</evidence>
<dbReference type="EMBL" id="JBHRSU010000032">
    <property type="protein sequence ID" value="MFC3101339.1"/>
    <property type="molecule type" value="Genomic_DNA"/>
</dbReference>
<comment type="similarity">
    <text evidence="1">Belongs to the LysR transcriptional regulatory family.</text>
</comment>
<comment type="caution">
    <text evidence="6">The sequence shown here is derived from an EMBL/GenBank/DDBJ whole genome shotgun (WGS) entry which is preliminary data.</text>
</comment>
<evidence type="ECO:0000259" key="5">
    <source>
        <dbReference type="PROSITE" id="PS50931"/>
    </source>
</evidence>
<dbReference type="SUPFAM" id="SSF53850">
    <property type="entry name" value="Periplasmic binding protein-like II"/>
    <property type="match status" value="1"/>
</dbReference>
<dbReference type="Proteomes" id="UP001595378">
    <property type="component" value="Unassembled WGS sequence"/>
</dbReference>
<dbReference type="Gene3D" id="1.10.10.10">
    <property type="entry name" value="Winged helix-like DNA-binding domain superfamily/Winged helix DNA-binding domain"/>
    <property type="match status" value="1"/>
</dbReference>
<dbReference type="SUPFAM" id="SSF46785">
    <property type="entry name" value="Winged helix' DNA-binding domain"/>
    <property type="match status" value="1"/>
</dbReference>